<reference evidence="1" key="1">
    <citation type="submission" date="2024-09" db="EMBL/GenBank/DDBJ databases">
        <title>Black Yeasts Isolated from many extreme environments.</title>
        <authorList>
            <person name="Coleine C."/>
            <person name="Stajich J.E."/>
            <person name="Selbmann L."/>
        </authorList>
    </citation>
    <scope>NUCLEOTIDE SEQUENCE</scope>
    <source>
        <strain evidence="1">CCFEE 5737</strain>
    </source>
</reference>
<evidence type="ECO:0000313" key="1">
    <source>
        <dbReference type="EMBL" id="KAK3063804.1"/>
    </source>
</evidence>
<name>A0ACC3D958_9PEZI</name>
<comment type="caution">
    <text evidence="1">The sequence shown here is derived from an EMBL/GenBank/DDBJ whole genome shotgun (WGS) entry which is preliminary data.</text>
</comment>
<protein>
    <submittedName>
        <fullName evidence="1">Uncharacterized protein</fullName>
    </submittedName>
</protein>
<dbReference type="Proteomes" id="UP001186974">
    <property type="component" value="Unassembled WGS sequence"/>
</dbReference>
<accession>A0ACC3D958</accession>
<evidence type="ECO:0000313" key="2">
    <source>
        <dbReference type="Proteomes" id="UP001186974"/>
    </source>
</evidence>
<dbReference type="EMBL" id="JAWDJW010006715">
    <property type="protein sequence ID" value="KAK3063804.1"/>
    <property type="molecule type" value="Genomic_DNA"/>
</dbReference>
<proteinExistence type="predicted"/>
<organism evidence="1 2">
    <name type="scientific">Coniosporium uncinatum</name>
    <dbReference type="NCBI Taxonomy" id="93489"/>
    <lineage>
        <taxon>Eukaryota</taxon>
        <taxon>Fungi</taxon>
        <taxon>Dikarya</taxon>
        <taxon>Ascomycota</taxon>
        <taxon>Pezizomycotina</taxon>
        <taxon>Dothideomycetes</taxon>
        <taxon>Dothideomycetes incertae sedis</taxon>
        <taxon>Coniosporium</taxon>
    </lineage>
</organism>
<keyword evidence="2" id="KW-1185">Reference proteome</keyword>
<sequence length="226" mass="26767">MECVLPQTQPDDQPNSPIDSEYQLQKERYNEQYKEAAHYSSESITSQDWTFIRQALIRSSLQLSIAEHESEHRPSDLAESSHIERLASIDKLNHIFYTNLEKRRRLPTRQFQNVYWQLESEKSARVSDQSALEKPRKQTFEERQAFLNKRIRDEAREQLRDKEKKERYKAELVEQAHRKEALRKSNAVGTSPLRKSLSADEAESKEEDSERDAEFDAWFPNYAVNY</sequence>
<gene>
    <name evidence="1" type="ORF">LTS18_012638</name>
</gene>